<accession>A0A0F9J9W9</accession>
<dbReference type="Pfam" id="PF13412">
    <property type="entry name" value="HTH_24"/>
    <property type="match status" value="1"/>
</dbReference>
<proteinExistence type="predicted"/>
<dbReference type="SUPFAM" id="SSF46785">
    <property type="entry name" value="Winged helix' DNA-binding domain"/>
    <property type="match status" value="1"/>
</dbReference>
<dbReference type="Gene3D" id="1.10.10.10">
    <property type="entry name" value="Winged helix-like DNA-binding domain superfamily/Winged helix DNA-binding domain"/>
    <property type="match status" value="1"/>
</dbReference>
<gene>
    <name evidence="1" type="ORF">LCGC14_1850120</name>
</gene>
<sequence>MDHKDLRTLKILEEMQNDHTPSQRYLARKLDISLGLVNAFIKRLAHKGYFKITTIPKNRVRYILTPKGVAEKARLTYEFVQFSFQFYRKARGKLREILCDLEAEKGDRVIFYGATELAEIGYVSLQETNINLVAVVDGEKIGGMFLGFKIKDPRTISDLLFDRIIVTAMGPKDEVMKNILDKGVPVDKIALLD</sequence>
<dbReference type="InterPro" id="IPR036390">
    <property type="entry name" value="WH_DNA-bd_sf"/>
</dbReference>
<protein>
    <submittedName>
        <fullName evidence="1">Uncharacterized protein</fullName>
    </submittedName>
</protein>
<dbReference type="InterPro" id="IPR036388">
    <property type="entry name" value="WH-like_DNA-bd_sf"/>
</dbReference>
<organism evidence="1">
    <name type="scientific">marine sediment metagenome</name>
    <dbReference type="NCBI Taxonomy" id="412755"/>
    <lineage>
        <taxon>unclassified sequences</taxon>
        <taxon>metagenomes</taxon>
        <taxon>ecological metagenomes</taxon>
    </lineage>
</organism>
<name>A0A0F9J9W9_9ZZZZ</name>
<reference evidence="1" key="1">
    <citation type="journal article" date="2015" name="Nature">
        <title>Complex archaea that bridge the gap between prokaryotes and eukaryotes.</title>
        <authorList>
            <person name="Spang A."/>
            <person name="Saw J.H."/>
            <person name="Jorgensen S.L."/>
            <person name="Zaremba-Niedzwiedzka K."/>
            <person name="Martijn J."/>
            <person name="Lind A.E."/>
            <person name="van Eijk R."/>
            <person name="Schleper C."/>
            <person name="Guy L."/>
            <person name="Ettema T.J."/>
        </authorList>
    </citation>
    <scope>NUCLEOTIDE SEQUENCE</scope>
</reference>
<comment type="caution">
    <text evidence="1">The sequence shown here is derived from an EMBL/GenBank/DDBJ whole genome shotgun (WGS) entry which is preliminary data.</text>
</comment>
<dbReference type="EMBL" id="LAZR01018571">
    <property type="protein sequence ID" value="KKL95882.1"/>
    <property type="molecule type" value="Genomic_DNA"/>
</dbReference>
<dbReference type="Gene3D" id="3.40.50.720">
    <property type="entry name" value="NAD(P)-binding Rossmann-like Domain"/>
    <property type="match status" value="1"/>
</dbReference>
<evidence type="ECO:0000313" key="1">
    <source>
        <dbReference type="EMBL" id="KKL95882.1"/>
    </source>
</evidence>
<dbReference type="AlphaFoldDB" id="A0A0F9J9W9"/>